<keyword evidence="3" id="KW-1185">Reference proteome</keyword>
<evidence type="ECO:0000313" key="2">
    <source>
        <dbReference type="EMBL" id="KAF2432316.1"/>
    </source>
</evidence>
<dbReference type="EMBL" id="MU007026">
    <property type="protein sequence ID" value="KAF2432316.1"/>
    <property type="molecule type" value="Genomic_DNA"/>
</dbReference>
<sequence>MVRGALSSKSVPDSISRRQRGAALQAARFLSENSQNRLDEEQWKFELRYWFSMGPARLQLHVFESIEKPTHVNERFANNNWDGRNFTRLCGRVKIRSPDHSSLSTIGIIVVLVGAATLVIISFFDVVVENVPRWKRSPAFQAWLEMRSQCWWLLIV</sequence>
<feature type="transmembrane region" description="Helical" evidence="1">
    <location>
        <begin position="102"/>
        <end position="124"/>
    </location>
</feature>
<protein>
    <submittedName>
        <fullName evidence="2">Uncharacterized protein</fullName>
    </submittedName>
</protein>
<comment type="caution">
    <text evidence="2">The sequence shown here is derived from an EMBL/GenBank/DDBJ whole genome shotgun (WGS) entry which is preliminary data.</text>
</comment>
<accession>A0A9P4NV66</accession>
<evidence type="ECO:0000256" key="1">
    <source>
        <dbReference type="SAM" id="Phobius"/>
    </source>
</evidence>
<dbReference type="Proteomes" id="UP000800235">
    <property type="component" value="Unassembled WGS sequence"/>
</dbReference>
<keyword evidence="1" id="KW-0472">Membrane</keyword>
<reference evidence="2" key="1">
    <citation type="journal article" date="2020" name="Stud. Mycol.">
        <title>101 Dothideomycetes genomes: a test case for predicting lifestyles and emergence of pathogens.</title>
        <authorList>
            <person name="Haridas S."/>
            <person name="Albert R."/>
            <person name="Binder M."/>
            <person name="Bloem J."/>
            <person name="Labutti K."/>
            <person name="Salamov A."/>
            <person name="Andreopoulos B."/>
            <person name="Baker S."/>
            <person name="Barry K."/>
            <person name="Bills G."/>
            <person name="Bluhm B."/>
            <person name="Cannon C."/>
            <person name="Castanera R."/>
            <person name="Culley D."/>
            <person name="Daum C."/>
            <person name="Ezra D."/>
            <person name="Gonzalez J."/>
            <person name="Henrissat B."/>
            <person name="Kuo A."/>
            <person name="Liang C."/>
            <person name="Lipzen A."/>
            <person name="Lutzoni F."/>
            <person name="Magnuson J."/>
            <person name="Mondo S."/>
            <person name="Nolan M."/>
            <person name="Ohm R."/>
            <person name="Pangilinan J."/>
            <person name="Park H.-J."/>
            <person name="Ramirez L."/>
            <person name="Alfaro M."/>
            <person name="Sun H."/>
            <person name="Tritt A."/>
            <person name="Yoshinaga Y."/>
            <person name="Zwiers L.-H."/>
            <person name="Turgeon B."/>
            <person name="Goodwin S."/>
            <person name="Spatafora J."/>
            <person name="Crous P."/>
            <person name="Grigoriev I."/>
        </authorList>
    </citation>
    <scope>NUCLEOTIDE SEQUENCE</scope>
    <source>
        <strain evidence="2">CBS 130266</strain>
    </source>
</reference>
<dbReference type="OrthoDB" id="3540210at2759"/>
<name>A0A9P4NV66_9PEZI</name>
<keyword evidence="1" id="KW-1133">Transmembrane helix</keyword>
<keyword evidence="1" id="KW-0812">Transmembrane</keyword>
<organism evidence="2 3">
    <name type="scientific">Tothia fuscella</name>
    <dbReference type="NCBI Taxonomy" id="1048955"/>
    <lineage>
        <taxon>Eukaryota</taxon>
        <taxon>Fungi</taxon>
        <taxon>Dikarya</taxon>
        <taxon>Ascomycota</taxon>
        <taxon>Pezizomycotina</taxon>
        <taxon>Dothideomycetes</taxon>
        <taxon>Pleosporomycetidae</taxon>
        <taxon>Venturiales</taxon>
        <taxon>Cylindrosympodiaceae</taxon>
        <taxon>Tothia</taxon>
    </lineage>
</organism>
<dbReference type="AlphaFoldDB" id="A0A9P4NV66"/>
<proteinExistence type="predicted"/>
<evidence type="ECO:0000313" key="3">
    <source>
        <dbReference type="Proteomes" id="UP000800235"/>
    </source>
</evidence>
<gene>
    <name evidence="2" type="ORF">EJ08DRAFT_677547</name>
</gene>